<evidence type="ECO:0000313" key="1">
    <source>
        <dbReference type="EMBL" id="OWR02895.1"/>
    </source>
</evidence>
<gene>
    <name evidence="1" type="ORF">CDO81_18190</name>
</gene>
<protein>
    <submittedName>
        <fullName evidence="1">DUF1579 domain-containing protein</fullName>
    </submittedName>
</protein>
<evidence type="ECO:0000313" key="2">
    <source>
        <dbReference type="Proteomes" id="UP000197446"/>
    </source>
</evidence>
<dbReference type="EMBL" id="NISI01000007">
    <property type="protein sequence ID" value="OWR02895.1"/>
    <property type="molecule type" value="Genomic_DNA"/>
</dbReference>
<keyword evidence="2" id="KW-1185">Reference proteome</keyword>
<reference evidence="1 2" key="1">
    <citation type="journal article" date="2007" name="Int. J. Syst. Evol. Microbiol.">
        <title>Description of Pelomonas aquatica sp. nov. and Pelomonas puraquae sp. nov., isolated from industrial and haemodialysis water.</title>
        <authorList>
            <person name="Gomila M."/>
            <person name="Bowien B."/>
            <person name="Falsen E."/>
            <person name="Moore E.R."/>
            <person name="Lalucat J."/>
        </authorList>
    </citation>
    <scope>NUCLEOTIDE SEQUENCE [LARGE SCALE GENOMIC DNA]</scope>
    <source>
        <strain evidence="1 2">CCUG 52769</strain>
    </source>
</reference>
<dbReference type="AlphaFoldDB" id="A0A254N490"/>
<dbReference type="RefSeq" id="WP_088484784.1">
    <property type="nucleotide sequence ID" value="NZ_NISI01000007.1"/>
</dbReference>
<accession>A0A254N490</accession>
<dbReference type="Proteomes" id="UP000197446">
    <property type="component" value="Unassembled WGS sequence"/>
</dbReference>
<sequence length="176" mass="19964">MSSLPATAFLPGTPQDFDFFIGRWQVRHRRLQQRLVGCDTWDHFEGMSQVRPLLGGAGNVDDNWLDLPGGGYRAVSLRSFDAATRQWSIWWLDGRLPHRLDPPVVGRFAGGVGEFQCDDMLDGQPIRVRFLWTQTDGPQPRWEQAFSADGGQTWESNWVMEFQRLAAGGATATWLR</sequence>
<organism evidence="1 2">
    <name type="scientific">Roseateles puraquae</name>
    <dbReference type="NCBI Taxonomy" id="431059"/>
    <lineage>
        <taxon>Bacteria</taxon>
        <taxon>Pseudomonadati</taxon>
        <taxon>Pseudomonadota</taxon>
        <taxon>Betaproteobacteria</taxon>
        <taxon>Burkholderiales</taxon>
        <taxon>Sphaerotilaceae</taxon>
        <taxon>Roseateles</taxon>
    </lineage>
</organism>
<proteinExistence type="predicted"/>
<dbReference type="OrthoDB" id="9814791at2"/>
<comment type="caution">
    <text evidence="1">The sequence shown here is derived from an EMBL/GenBank/DDBJ whole genome shotgun (WGS) entry which is preliminary data.</text>
</comment>
<name>A0A254N490_9BURK</name>